<dbReference type="AlphaFoldDB" id="A0A1Y2IYS6"/>
<reference evidence="2 3" key="1">
    <citation type="journal article" date="2015" name="Biotechnol. Biofuels">
        <title>Enhanced degradation of softwood versus hardwood by the white-rot fungus Pycnoporus coccineus.</title>
        <authorList>
            <person name="Couturier M."/>
            <person name="Navarro D."/>
            <person name="Chevret D."/>
            <person name="Henrissat B."/>
            <person name="Piumi F."/>
            <person name="Ruiz-Duenas F.J."/>
            <person name="Martinez A.T."/>
            <person name="Grigoriev I.V."/>
            <person name="Riley R."/>
            <person name="Lipzen A."/>
            <person name="Berrin J.G."/>
            <person name="Master E.R."/>
            <person name="Rosso M.N."/>
        </authorList>
    </citation>
    <scope>NUCLEOTIDE SEQUENCE [LARGE SCALE GENOMIC DNA]</scope>
    <source>
        <strain evidence="2 3">BRFM310</strain>
    </source>
</reference>
<feature type="transmembrane region" description="Helical" evidence="1">
    <location>
        <begin position="198"/>
        <end position="217"/>
    </location>
</feature>
<proteinExistence type="predicted"/>
<name>A0A1Y2IYS6_TRAC3</name>
<keyword evidence="1" id="KW-0472">Membrane</keyword>
<gene>
    <name evidence="2" type="ORF">PYCCODRAFT_1095325</name>
</gene>
<evidence type="ECO:0000313" key="2">
    <source>
        <dbReference type="EMBL" id="OSD06258.1"/>
    </source>
</evidence>
<evidence type="ECO:0000313" key="3">
    <source>
        <dbReference type="Proteomes" id="UP000193067"/>
    </source>
</evidence>
<dbReference type="Proteomes" id="UP000193067">
    <property type="component" value="Unassembled WGS sequence"/>
</dbReference>
<keyword evidence="3" id="KW-1185">Reference proteome</keyword>
<sequence>MFACVFEGLSSTRCQSNPDTTVGRHDVPEHRNRLEVRSACCVSVSCARPLACVSPKPHRIVRARSPESDDHLVRLTPSRSSNPMICTHLSNPQQLRVVVLEQRFPHRALSLVRLLSGRDLAVPVRNGDRARRWLTRRRSLSLASGRLLELLLLLRKRPLLHLRLERLRVPRQYLVLLQLGQPLVLLGLSEGIGRWDEILQLFVVVVIVVVLLVAFAFRRYLPSF</sequence>
<accession>A0A1Y2IYS6</accession>
<evidence type="ECO:0000256" key="1">
    <source>
        <dbReference type="SAM" id="Phobius"/>
    </source>
</evidence>
<dbReference type="EMBL" id="KZ084091">
    <property type="protein sequence ID" value="OSD06258.1"/>
    <property type="molecule type" value="Genomic_DNA"/>
</dbReference>
<organism evidence="2 3">
    <name type="scientific">Trametes coccinea (strain BRFM310)</name>
    <name type="common">Pycnoporus coccineus</name>
    <dbReference type="NCBI Taxonomy" id="1353009"/>
    <lineage>
        <taxon>Eukaryota</taxon>
        <taxon>Fungi</taxon>
        <taxon>Dikarya</taxon>
        <taxon>Basidiomycota</taxon>
        <taxon>Agaricomycotina</taxon>
        <taxon>Agaricomycetes</taxon>
        <taxon>Polyporales</taxon>
        <taxon>Polyporaceae</taxon>
        <taxon>Trametes</taxon>
    </lineage>
</organism>
<keyword evidence="1" id="KW-1133">Transmembrane helix</keyword>
<keyword evidence="1" id="KW-0812">Transmembrane</keyword>
<protein>
    <submittedName>
        <fullName evidence="2">Uncharacterized protein</fullName>
    </submittedName>
</protein>